<dbReference type="EMBL" id="CAJNOQ010011842">
    <property type="protein sequence ID" value="CAF1286382.1"/>
    <property type="molecule type" value="Genomic_DNA"/>
</dbReference>
<dbReference type="Gene3D" id="1.25.40.10">
    <property type="entry name" value="Tetratricopeptide repeat domain"/>
    <property type="match status" value="1"/>
</dbReference>
<evidence type="ECO:0000313" key="1">
    <source>
        <dbReference type="EMBL" id="CAF1286382.1"/>
    </source>
</evidence>
<protein>
    <submittedName>
        <fullName evidence="1">Uncharacterized protein</fullName>
    </submittedName>
</protein>
<dbReference type="InterPro" id="IPR011990">
    <property type="entry name" value="TPR-like_helical_dom_sf"/>
</dbReference>
<dbReference type="AlphaFoldDB" id="A0A815CYM3"/>
<name>A0A815CYM3_9BILA</name>
<accession>A0A815CYM3</accession>
<comment type="caution">
    <text evidence="1">The sequence shown here is derived from an EMBL/GenBank/DDBJ whole genome shotgun (WGS) entry which is preliminary data.</text>
</comment>
<sequence length="148" mass="17041">MFARQIVSSDALQRVFFEIKVDTRLETHAFADISDMSYFQSEKEVFFTLGSVFRLENVMFDERETLWCVKLTLCNEDDQDMKDMYEHQKKRVGGGDEEASLLSLGNVVYNMGEYEKAKQYYTCVLDELSDDDTNVALCHKRLGAVSAS</sequence>
<proteinExistence type="predicted"/>
<dbReference type="EMBL" id="CAJOBC010030383">
    <property type="protein sequence ID" value="CAF4087335.1"/>
    <property type="molecule type" value="Genomic_DNA"/>
</dbReference>
<reference evidence="1" key="1">
    <citation type="submission" date="2021-02" db="EMBL/GenBank/DDBJ databases">
        <authorList>
            <person name="Nowell W R."/>
        </authorList>
    </citation>
    <scope>NUCLEOTIDE SEQUENCE</scope>
</reference>
<dbReference type="Proteomes" id="UP000681722">
    <property type="component" value="Unassembled WGS sequence"/>
</dbReference>
<dbReference type="SUPFAM" id="SSF56399">
    <property type="entry name" value="ADP-ribosylation"/>
    <property type="match status" value="1"/>
</dbReference>
<gene>
    <name evidence="1" type="ORF">GPM918_LOCUS27808</name>
    <name evidence="2" type="ORF">SRO942_LOCUS28202</name>
</gene>
<dbReference type="OrthoDB" id="9985864at2759"/>
<dbReference type="Gene3D" id="3.90.176.10">
    <property type="entry name" value="Toxin ADP-ribosyltransferase, Chain A, domain 1"/>
    <property type="match status" value="1"/>
</dbReference>
<keyword evidence="3" id="KW-1185">Reference proteome</keyword>
<organism evidence="1 3">
    <name type="scientific">Didymodactylos carnosus</name>
    <dbReference type="NCBI Taxonomy" id="1234261"/>
    <lineage>
        <taxon>Eukaryota</taxon>
        <taxon>Metazoa</taxon>
        <taxon>Spiralia</taxon>
        <taxon>Gnathifera</taxon>
        <taxon>Rotifera</taxon>
        <taxon>Eurotatoria</taxon>
        <taxon>Bdelloidea</taxon>
        <taxon>Philodinida</taxon>
        <taxon>Philodinidae</taxon>
        <taxon>Didymodactylos</taxon>
    </lineage>
</organism>
<evidence type="ECO:0000313" key="2">
    <source>
        <dbReference type="EMBL" id="CAF4087335.1"/>
    </source>
</evidence>
<dbReference type="Proteomes" id="UP000663829">
    <property type="component" value="Unassembled WGS sequence"/>
</dbReference>
<evidence type="ECO:0000313" key="3">
    <source>
        <dbReference type="Proteomes" id="UP000663829"/>
    </source>
</evidence>